<dbReference type="Pfam" id="PF00043">
    <property type="entry name" value="GST_C"/>
    <property type="match status" value="1"/>
</dbReference>
<sequence length="216" mass="24729">MSNPKLSVYVSGITPNPAKVIILLEELGISYITVQKEFGDGLKGVKAPDFLKINPNGRVPAIIDHANGNKIVWESAAILYYLSEKYDASGKYSGTNLDEKTEVMQWLVFQVSGMGPMQGQLNYFKHRHPVKGLHHSVYDRFRDESYHVWRVLEERLKDRQWLALDRFTIADIAVYTWLRVAHVGELDFKGFPKLKAYFDKISEFSSVKVTYARLSV</sequence>
<proteinExistence type="inferred from homology"/>
<dbReference type="InterPro" id="IPR004046">
    <property type="entry name" value="GST_C"/>
</dbReference>
<feature type="domain" description="GST C-terminal" evidence="4">
    <location>
        <begin position="96"/>
        <end position="216"/>
    </location>
</feature>
<comment type="similarity">
    <text evidence="1 2">Belongs to the GST superfamily.</text>
</comment>
<dbReference type="InterPro" id="IPR036282">
    <property type="entry name" value="Glutathione-S-Trfase_C_sf"/>
</dbReference>
<organism evidence="5 6">
    <name type="scientific">Clathrus columnatus</name>
    <dbReference type="NCBI Taxonomy" id="1419009"/>
    <lineage>
        <taxon>Eukaryota</taxon>
        <taxon>Fungi</taxon>
        <taxon>Dikarya</taxon>
        <taxon>Basidiomycota</taxon>
        <taxon>Agaricomycotina</taxon>
        <taxon>Agaricomycetes</taxon>
        <taxon>Phallomycetidae</taxon>
        <taxon>Phallales</taxon>
        <taxon>Clathraceae</taxon>
        <taxon>Clathrus</taxon>
    </lineage>
</organism>
<reference evidence="5" key="1">
    <citation type="submission" date="2021-10" db="EMBL/GenBank/DDBJ databases">
        <title>De novo Genome Assembly of Clathrus columnatus (Basidiomycota, Fungi) Using Illumina and Nanopore Sequence Data.</title>
        <authorList>
            <person name="Ogiso-Tanaka E."/>
            <person name="Itagaki H."/>
            <person name="Hosoya T."/>
            <person name="Hosaka K."/>
        </authorList>
    </citation>
    <scope>NUCLEOTIDE SEQUENCE</scope>
    <source>
        <strain evidence="5">MO-923</strain>
    </source>
</reference>
<protein>
    <recommendedName>
        <fullName evidence="7">Glutathione S-transferase</fullName>
    </recommendedName>
</protein>
<dbReference type="InterPro" id="IPR036249">
    <property type="entry name" value="Thioredoxin-like_sf"/>
</dbReference>
<evidence type="ECO:0000259" key="3">
    <source>
        <dbReference type="PROSITE" id="PS50404"/>
    </source>
</evidence>
<dbReference type="InterPro" id="IPR010987">
    <property type="entry name" value="Glutathione-S-Trfase_C-like"/>
</dbReference>
<accession>A0AAV5A864</accession>
<dbReference type="InterPro" id="IPR040079">
    <property type="entry name" value="Glutathione_S-Trfase"/>
</dbReference>
<dbReference type="PROSITE" id="PS50404">
    <property type="entry name" value="GST_NTER"/>
    <property type="match status" value="1"/>
</dbReference>
<evidence type="ECO:0008006" key="7">
    <source>
        <dbReference type="Google" id="ProtNLM"/>
    </source>
</evidence>
<dbReference type="CDD" id="cd03048">
    <property type="entry name" value="GST_N_Ure2p_like"/>
    <property type="match status" value="1"/>
</dbReference>
<dbReference type="SFLD" id="SFLDG01151">
    <property type="entry name" value="Main.2:_Nu-like"/>
    <property type="match status" value="1"/>
</dbReference>
<dbReference type="Proteomes" id="UP001050691">
    <property type="component" value="Unassembled WGS sequence"/>
</dbReference>
<dbReference type="AlphaFoldDB" id="A0AAV5A864"/>
<dbReference type="SUPFAM" id="SSF52833">
    <property type="entry name" value="Thioredoxin-like"/>
    <property type="match status" value="1"/>
</dbReference>
<dbReference type="PROSITE" id="PS50405">
    <property type="entry name" value="GST_CTER"/>
    <property type="match status" value="1"/>
</dbReference>
<dbReference type="SFLD" id="SFLDG00358">
    <property type="entry name" value="Main_(cytGST)"/>
    <property type="match status" value="1"/>
</dbReference>
<comment type="caution">
    <text evidence="5">The sequence shown here is derived from an EMBL/GenBank/DDBJ whole genome shotgun (WGS) entry which is preliminary data.</text>
</comment>
<dbReference type="Gene3D" id="1.20.1050.130">
    <property type="match status" value="1"/>
</dbReference>
<dbReference type="PANTHER" id="PTHR44051">
    <property type="entry name" value="GLUTATHIONE S-TRANSFERASE-RELATED"/>
    <property type="match status" value="1"/>
</dbReference>
<evidence type="ECO:0000313" key="5">
    <source>
        <dbReference type="EMBL" id="GJJ09206.1"/>
    </source>
</evidence>
<evidence type="ECO:0000259" key="4">
    <source>
        <dbReference type="PROSITE" id="PS50405"/>
    </source>
</evidence>
<dbReference type="SFLD" id="SFLDS00019">
    <property type="entry name" value="Glutathione_Transferase_(cytos"/>
    <property type="match status" value="1"/>
</dbReference>
<dbReference type="EMBL" id="BPWL01000004">
    <property type="protein sequence ID" value="GJJ09206.1"/>
    <property type="molecule type" value="Genomic_DNA"/>
</dbReference>
<evidence type="ECO:0000313" key="6">
    <source>
        <dbReference type="Proteomes" id="UP001050691"/>
    </source>
</evidence>
<dbReference type="SUPFAM" id="SSF47616">
    <property type="entry name" value="GST C-terminal domain-like"/>
    <property type="match status" value="1"/>
</dbReference>
<evidence type="ECO:0000256" key="1">
    <source>
        <dbReference type="ARBA" id="ARBA00007409"/>
    </source>
</evidence>
<dbReference type="PANTHER" id="PTHR44051:SF14">
    <property type="entry name" value="GLUTATHIONE S-TRANSFERASE II"/>
    <property type="match status" value="1"/>
</dbReference>
<keyword evidence="6" id="KW-1185">Reference proteome</keyword>
<feature type="domain" description="GST N-terminal" evidence="3">
    <location>
        <begin position="4"/>
        <end position="90"/>
    </location>
</feature>
<dbReference type="Pfam" id="PF02798">
    <property type="entry name" value="GST_N"/>
    <property type="match status" value="1"/>
</dbReference>
<evidence type="ECO:0000256" key="2">
    <source>
        <dbReference type="RuleBase" id="RU003494"/>
    </source>
</evidence>
<dbReference type="InterPro" id="IPR004045">
    <property type="entry name" value="Glutathione_S-Trfase_N"/>
</dbReference>
<gene>
    <name evidence="5" type="ORF">Clacol_003428</name>
</gene>
<name>A0AAV5A864_9AGAM</name>